<accession>A0A0D8L4N2</accession>
<gene>
    <name evidence="1" type="ORF">UA45_20265</name>
</gene>
<protein>
    <submittedName>
        <fullName evidence="1">Uncharacterized protein</fullName>
    </submittedName>
</protein>
<comment type="caution">
    <text evidence="1">The sequence shown here is derived from an EMBL/GenBank/DDBJ whole genome shotgun (WGS) entry which is preliminary data.</text>
</comment>
<dbReference type="PATRIC" id="fig|582.24.peg.6455"/>
<sequence>MDFGMPPPQSKQGNTTYVTVEGAKVDQHIVTSDSTKAGNVAASGINKASDYRRAMNNLDGVVSH</sequence>
<dbReference type="Proteomes" id="UP000032582">
    <property type="component" value="Unassembled WGS sequence"/>
</dbReference>
<evidence type="ECO:0000313" key="1">
    <source>
        <dbReference type="EMBL" id="KJF76126.1"/>
    </source>
</evidence>
<proteinExistence type="predicted"/>
<evidence type="ECO:0000313" key="2">
    <source>
        <dbReference type="Proteomes" id="UP000032582"/>
    </source>
</evidence>
<dbReference type="AlphaFoldDB" id="A0A0D8L4N2"/>
<reference evidence="1 2" key="1">
    <citation type="submission" date="2015-02" db="EMBL/GenBank/DDBJ databases">
        <title>Whole genome shotgun sequencing of cultured foodborne pathogen.</title>
        <authorList>
            <person name="Timme R."/>
            <person name="Allard M.W."/>
            <person name="Strain E."/>
            <person name="Evans P.S."/>
            <person name="Brown E."/>
        </authorList>
    </citation>
    <scope>NUCLEOTIDE SEQUENCE [LARGE SCALE GENOMIC DNA]</scope>
    <source>
        <strain evidence="1 2">GCSL-TSO-24</strain>
    </source>
</reference>
<organism evidence="1 2">
    <name type="scientific">Morganella morganii</name>
    <name type="common">Proteus morganii</name>
    <dbReference type="NCBI Taxonomy" id="582"/>
    <lineage>
        <taxon>Bacteria</taxon>
        <taxon>Pseudomonadati</taxon>
        <taxon>Pseudomonadota</taxon>
        <taxon>Gammaproteobacteria</taxon>
        <taxon>Enterobacterales</taxon>
        <taxon>Morganellaceae</taxon>
        <taxon>Morganella</taxon>
    </lineage>
</organism>
<dbReference type="EMBL" id="JZSH01000407">
    <property type="protein sequence ID" value="KJF76126.1"/>
    <property type="molecule type" value="Genomic_DNA"/>
</dbReference>
<name>A0A0D8L4N2_MORMO</name>